<dbReference type="PANTHER" id="PTHR38774">
    <property type="entry name" value="CYTOPLASMIC PROTEIN-RELATED"/>
    <property type="match status" value="1"/>
</dbReference>
<evidence type="ECO:0000313" key="1">
    <source>
        <dbReference type="EMBL" id="PPC75590.1"/>
    </source>
</evidence>
<protein>
    <submittedName>
        <fullName evidence="1">DUF1249 domain-containing protein</fullName>
    </submittedName>
</protein>
<dbReference type="AlphaFoldDB" id="A0A2S5KLH8"/>
<accession>A0A2S5KLH8</accession>
<dbReference type="InterPro" id="IPR009659">
    <property type="entry name" value="DUF1249"/>
</dbReference>
<gene>
    <name evidence="1" type="ORF">C4K68_19500</name>
</gene>
<organism evidence="1 2">
    <name type="scientific">Proteobacteria bacterium 228</name>
    <dbReference type="NCBI Taxonomy" id="2083153"/>
    <lineage>
        <taxon>Bacteria</taxon>
        <taxon>Pseudomonadati</taxon>
        <taxon>Pseudomonadota</taxon>
    </lineage>
</organism>
<proteinExistence type="predicted"/>
<dbReference type="Proteomes" id="UP000238196">
    <property type="component" value="Unassembled WGS sequence"/>
</dbReference>
<reference evidence="1 2" key="1">
    <citation type="submission" date="2018-02" db="EMBL/GenBank/DDBJ databases">
        <title>novel marine gammaproteobacteria from coastal saline agro ecosystem.</title>
        <authorList>
            <person name="Krishnan R."/>
            <person name="Ramesh Kumar N."/>
        </authorList>
    </citation>
    <scope>NUCLEOTIDE SEQUENCE [LARGE SCALE GENOMIC DNA]</scope>
    <source>
        <strain evidence="1 2">228</strain>
    </source>
</reference>
<comment type="caution">
    <text evidence="1">The sequence shown here is derived from an EMBL/GenBank/DDBJ whole genome shotgun (WGS) entry which is preliminary data.</text>
</comment>
<dbReference type="OrthoDB" id="9793663at2"/>
<dbReference type="EMBL" id="PRLP01000082">
    <property type="protein sequence ID" value="PPC75590.1"/>
    <property type="molecule type" value="Genomic_DNA"/>
</dbReference>
<sequence>MKVKRKYVPDLARMMAEGEANYRRLLKLLPALDAGTSCRYGLRLPDGQLGQLSLRVVENFAYTTALEVEQSLGESPWLKTPLLHVRLYHDARIAEVIAPRNRMLEGVYLYPNPAMRAPDEKAQLNTFLAEWLNHCIDYGLSQEPVEVVRL</sequence>
<dbReference type="Pfam" id="PF06853">
    <property type="entry name" value="DUF1249"/>
    <property type="match status" value="1"/>
</dbReference>
<dbReference type="PANTHER" id="PTHR38774:SF1">
    <property type="entry name" value="CYTOPLASMIC PROTEIN"/>
    <property type="match status" value="1"/>
</dbReference>
<evidence type="ECO:0000313" key="2">
    <source>
        <dbReference type="Proteomes" id="UP000238196"/>
    </source>
</evidence>
<name>A0A2S5KLH8_9PROT</name>